<dbReference type="InterPro" id="IPR025558">
    <property type="entry name" value="DUF4283"/>
</dbReference>
<feature type="compositionally biased region" description="Basic and acidic residues" evidence="1">
    <location>
        <begin position="335"/>
        <end position="344"/>
    </location>
</feature>
<accession>A0AAV1C479</accession>
<dbReference type="Pfam" id="PF14111">
    <property type="entry name" value="DUF4283"/>
    <property type="match status" value="1"/>
</dbReference>
<feature type="region of interest" description="Disordered" evidence="1">
    <location>
        <begin position="1"/>
        <end position="20"/>
    </location>
</feature>
<feature type="domain" description="DUF4283" evidence="2">
    <location>
        <begin position="113"/>
        <end position="194"/>
    </location>
</feature>
<dbReference type="EMBL" id="OX459118">
    <property type="protein sequence ID" value="CAI9089973.1"/>
    <property type="molecule type" value="Genomic_DNA"/>
</dbReference>
<evidence type="ECO:0000256" key="1">
    <source>
        <dbReference type="SAM" id="MobiDB-lite"/>
    </source>
</evidence>
<proteinExistence type="predicted"/>
<feature type="region of interest" description="Disordered" evidence="1">
    <location>
        <begin position="306"/>
        <end position="384"/>
    </location>
</feature>
<dbReference type="Proteomes" id="UP001161247">
    <property type="component" value="Chromosome 1"/>
</dbReference>
<organism evidence="3 4">
    <name type="scientific">Oldenlandia corymbosa var. corymbosa</name>
    <dbReference type="NCBI Taxonomy" id="529605"/>
    <lineage>
        <taxon>Eukaryota</taxon>
        <taxon>Viridiplantae</taxon>
        <taxon>Streptophyta</taxon>
        <taxon>Embryophyta</taxon>
        <taxon>Tracheophyta</taxon>
        <taxon>Spermatophyta</taxon>
        <taxon>Magnoliopsida</taxon>
        <taxon>eudicotyledons</taxon>
        <taxon>Gunneridae</taxon>
        <taxon>Pentapetalae</taxon>
        <taxon>asterids</taxon>
        <taxon>lamiids</taxon>
        <taxon>Gentianales</taxon>
        <taxon>Rubiaceae</taxon>
        <taxon>Rubioideae</taxon>
        <taxon>Spermacoceae</taxon>
        <taxon>Hedyotis-Oldenlandia complex</taxon>
        <taxon>Oldenlandia</taxon>
    </lineage>
</organism>
<protein>
    <submittedName>
        <fullName evidence="3">OLC1v1024631C1</fullName>
    </submittedName>
</protein>
<feature type="compositionally biased region" description="Basic and acidic residues" evidence="1">
    <location>
        <begin position="306"/>
        <end position="325"/>
    </location>
</feature>
<gene>
    <name evidence="3" type="ORF">OLC1_LOCUS2226</name>
</gene>
<dbReference type="PANTHER" id="PTHR33233:SF17">
    <property type="entry name" value="DUF4283 DOMAIN-CONTAINING PROTEIN"/>
    <property type="match status" value="1"/>
</dbReference>
<evidence type="ECO:0000313" key="4">
    <source>
        <dbReference type="Proteomes" id="UP001161247"/>
    </source>
</evidence>
<reference evidence="3" key="1">
    <citation type="submission" date="2023-03" db="EMBL/GenBank/DDBJ databases">
        <authorList>
            <person name="Julca I."/>
        </authorList>
    </citation>
    <scope>NUCLEOTIDE SEQUENCE</scope>
</reference>
<keyword evidence="4" id="KW-1185">Reference proteome</keyword>
<name>A0AAV1C479_OLDCO</name>
<dbReference type="AlphaFoldDB" id="A0AAV1C479"/>
<feature type="compositionally biased region" description="Polar residues" evidence="1">
    <location>
        <begin position="351"/>
        <end position="384"/>
    </location>
</feature>
<feature type="compositionally biased region" description="Polar residues" evidence="1">
    <location>
        <begin position="8"/>
        <end position="19"/>
    </location>
</feature>
<evidence type="ECO:0000313" key="3">
    <source>
        <dbReference type="EMBL" id="CAI9089973.1"/>
    </source>
</evidence>
<sequence>MEEGEINHSASSNKVSGQNHEIAPVQDDSCVNLLEKLSNSKIVQIGDGSSSKKSMGKEVNEEIRVTQDTGVWGKPNPSLTQGIDRKLEFIEPTKKHDRVIARIQKDEIQVALEYWKTSIICYMLGANPPFFVVSGYLCRIWGKLGIDKILLMDNGVYIARFKSMAAKEEVLRSNIYHFDHHPLIVKDWSVEEGFKLEDVKMVPVWVQFSKLQLRYWTAKTLSRIPSVLGKPLELDELTATRNRAAFARILVEMPIRDHMPDAVWFEDENGILQEQKIKYEWLPVKCGNCAGYGHEIAACRKPVQKTWKERNSPSPKQLEEHDGTKTAKTKTVAQEAKEEEHKETTTATKQITRTLNSGIKNSGKLQVTNSSTQVDGKQSLSRKE</sequence>
<evidence type="ECO:0000259" key="2">
    <source>
        <dbReference type="Pfam" id="PF14111"/>
    </source>
</evidence>
<dbReference type="PANTHER" id="PTHR33233">
    <property type="entry name" value="ENDONUCLEASE/EXONUCLEASE/PHOSPHATASE"/>
    <property type="match status" value="1"/>
</dbReference>